<dbReference type="PANTHER" id="PTHR39165:SF1">
    <property type="entry name" value="DUF456 DOMAIN-CONTAINING PROTEIN"/>
    <property type="match status" value="1"/>
</dbReference>
<comment type="caution">
    <text evidence="2">The sequence shown here is derived from an EMBL/GenBank/DDBJ whole genome shotgun (WGS) entry which is preliminary data.</text>
</comment>
<organism evidence="2 3">
    <name type="scientific">Myroides marinus</name>
    <dbReference type="NCBI Taxonomy" id="703342"/>
    <lineage>
        <taxon>Bacteria</taxon>
        <taxon>Pseudomonadati</taxon>
        <taxon>Bacteroidota</taxon>
        <taxon>Flavobacteriia</taxon>
        <taxon>Flavobacteriales</taxon>
        <taxon>Flavobacteriaceae</taxon>
        <taxon>Myroides</taxon>
    </lineage>
</organism>
<gene>
    <name evidence="2" type="ORF">AV926_06465</name>
</gene>
<dbReference type="RefSeq" id="WP_038987234.1">
    <property type="nucleotide sequence ID" value="NZ_JACAJN010000042.1"/>
</dbReference>
<evidence type="ECO:0000313" key="2">
    <source>
        <dbReference type="EMBL" id="KZE82746.1"/>
    </source>
</evidence>
<dbReference type="Pfam" id="PF04306">
    <property type="entry name" value="DUF456"/>
    <property type="match status" value="1"/>
</dbReference>
<evidence type="ECO:0008006" key="4">
    <source>
        <dbReference type="Google" id="ProtNLM"/>
    </source>
</evidence>
<keyword evidence="3" id="KW-1185">Reference proteome</keyword>
<dbReference type="Proteomes" id="UP000076630">
    <property type="component" value="Unassembled WGS sequence"/>
</dbReference>
<evidence type="ECO:0000313" key="3">
    <source>
        <dbReference type="Proteomes" id="UP000076630"/>
    </source>
</evidence>
<keyword evidence="1" id="KW-1133">Transmembrane helix</keyword>
<dbReference type="InterPro" id="IPR007403">
    <property type="entry name" value="DUF456"/>
</dbReference>
<dbReference type="AlphaFoldDB" id="A0A161U9R0"/>
<dbReference type="OrthoDB" id="9808460at2"/>
<protein>
    <recommendedName>
        <fullName evidence="4">DUF456 domain-containing protein</fullName>
    </recommendedName>
</protein>
<proteinExistence type="predicted"/>
<feature type="transmembrane region" description="Helical" evidence="1">
    <location>
        <begin position="88"/>
        <end position="113"/>
    </location>
</feature>
<feature type="transmembrane region" description="Helical" evidence="1">
    <location>
        <begin position="133"/>
        <end position="159"/>
    </location>
</feature>
<keyword evidence="1" id="KW-0472">Membrane</keyword>
<dbReference type="PANTHER" id="PTHR39165">
    <property type="entry name" value="IG HYPOTHETICAL 17883"/>
    <property type="match status" value="1"/>
</dbReference>
<name>A0A161U9R0_9FLAO</name>
<reference evidence="2 3" key="1">
    <citation type="submission" date="2016-01" db="EMBL/GenBank/DDBJ databases">
        <title>Whole genome sequencing of Myroides marinus L41.</title>
        <authorList>
            <person name="Hong K.W."/>
        </authorList>
    </citation>
    <scope>NUCLEOTIDE SEQUENCE [LARGE SCALE GENOMIC DNA]</scope>
    <source>
        <strain evidence="2 3">L41</strain>
    </source>
</reference>
<keyword evidence="1" id="KW-0812">Transmembrane</keyword>
<feature type="transmembrane region" description="Helical" evidence="1">
    <location>
        <begin position="47"/>
        <end position="68"/>
    </location>
</feature>
<evidence type="ECO:0000256" key="1">
    <source>
        <dbReference type="SAM" id="Phobius"/>
    </source>
</evidence>
<accession>A0A161U9R0</accession>
<sequence length="166" mass="17921">MEYILLIVAIVLLIGGLVGSVLPALPGLPVSWVGILCLYLTSGVEMNYYILWASFIVMIAISILDYIIPAQGTKRFGGSKYGVWGTNIGLVLGIITPIPLGFLIGPFVGAFIGEIIYKSDDVQRAFKAAVGSFIGFLASTFIKVIASLVFIGLGMRIIWVNSKVWF</sequence>
<dbReference type="EMBL" id="LQNU01000043">
    <property type="protein sequence ID" value="KZE82746.1"/>
    <property type="molecule type" value="Genomic_DNA"/>
</dbReference>